<gene>
    <name evidence="1" type="ORF">PFICI_09986</name>
</gene>
<dbReference type="EMBL" id="KI912115">
    <property type="protein sequence ID" value="ETS77924.1"/>
    <property type="molecule type" value="Genomic_DNA"/>
</dbReference>
<dbReference type="HOGENOM" id="CLU_2655282_0_0_1"/>
<dbReference type="RefSeq" id="XP_007836758.1">
    <property type="nucleotide sequence ID" value="XM_007838567.1"/>
</dbReference>
<evidence type="ECO:0000313" key="1">
    <source>
        <dbReference type="EMBL" id="ETS77924.1"/>
    </source>
</evidence>
<keyword evidence="2" id="KW-1185">Reference proteome</keyword>
<protein>
    <submittedName>
        <fullName evidence="1">Uncharacterized protein</fullName>
    </submittedName>
</protein>
<dbReference type="AlphaFoldDB" id="W3WVT0"/>
<name>W3WVT0_PESFW</name>
<dbReference type="KEGG" id="pfy:PFICI_09986"/>
<dbReference type="GeneID" id="19274999"/>
<accession>W3WVT0</accession>
<dbReference type="InParanoid" id="W3WVT0"/>
<reference evidence="2" key="1">
    <citation type="journal article" date="2015" name="BMC Genomics">
        <title>Genomic and transcriptomic analysis of the endophytic fungus Pestalotiopsis fici reveals its lifestyle and high potential for synthesis of natural products.</title>
        <authorList>
            <person name="Wang X."/>
            <person name="Zhang X."/>
            <person name="Liu L."/>
            <person name="Xiang M."/>
            <person name="Wang W."/>
            <person name="Sun X."/>
            <person name="Che Y."/>
            <person name="Guo L."/>
            <person name="Liu G."/>
            <person name="Guo L."/>
            <person name="Wang C."/>
            <person name="Yin W.B."/>
            <person name="Stadler M."/>
            <person name="Zhang X."/>
            <person name="Liu X."/>
        </authorList>
    </citation>
    <scope>NUCLEOTIDE SEQUENCE [LARGE SCALE GENOMIC DNA]</scope>
    <source>
        <strain evidence="2">W106-1 / CGMCC3.15140</strain>
    </source>
</reference>
<dbReference type="Proteomes" id="UP000030651">
    <property type="component" value="Unassembled WGS sequence"/>
</dbReference>
<sequence length="76" mass="8569">MAAIRHTDIHGILAEVQTLLQKNQYVDNHGLQNLSDTLTAALELEPRVVHFSFAEHPEVFDLRWHSPGNLRGGRSV</sequence>
<organism evidence="1 2">
    <name type="scientific">Pestalotiopsis fici (strain W106-1 / CGMCC3.15140)</name>
    <dbReference type="NCBI Taxonomy" id="1229662"/>
    <lineage>
        <taxon>Eukaryota</taxon>
        <taxon>Fungi</taxon>
        <taxon>Dikarya</taxon>
        <taxon>Ascomycota</taxon>
        <taxon>Pezizomycotina</taxon>
        <taxon>Sordariomycetes</taxon>
        <taxon>Xylariomycetidae</taxon>
        <taxon>Amphisphaeriales</taxon>
        <taxon>Sporocadaceae</taxon>
        <taxon>Pestalotiopsis</taxon>
    </lineage>
</organism>
<evidence type="ECO:0000313" key="2">
    <source>
        <dbReference type="Proteomes" id="UP000030651"/>
    </source>
</evidence>
<proteinExistence type="predicted"/>